<protein>
    <recommendedName>
        <fullName evidence="4">Transmembrane protein</fullName>
    </recommendedName>
</protein>
<comment type="caution">
    <text evidence="2">The sequence shown here is derived from an EMBL/GenBank/DDBJ whole genome shotgun (WGS) entry which is preliminary data.</text>
</comment>
<dbReference type="EMBL" id="JAFIMR010000013">
    <property type="protein sequence ID" value="KAI1871078.1"/>
    <property type="molecule type" value="Genomic_DNA"/>
</dbReference>
<dbReference type="Proteomes" id="UP000829685">
    <property type="component" value="Unassembled WGS sequence"/>
</dbReference>
<evidence type="ECO:0008006" key="4">
    <source>
        <dbReference type="Google" id="ProtNLM"/>
    </source>
</evidence>
<feature type="transmembrane region" description="Helical" evidence="1">
    <location>
        <begin position="118"/>
        <end position="139"/>
    </location>
</feature>
<keyword evidence="3" id="KW-1185">Reference proteome</keyword>
<evidence type="ECO:0000313" key="3">
    <source>
        <dbReference type="Proteomes" id="UP000829685"/>
    </source>
</evidence>
<keyword evidence="1" id="KW-1133">Transmembrane helix</keyword>
<evidence type="ECO:0000313" key="2">
    <source>
        <dbReference type="EMBL" id="KAI1871078.1"/>
    </source>
</evidence>
<accession>A0A9Q0AR93</accession>
<feature type="transmembrane region" description="Helical" evidence="1">
    <location>
        <begin position="51"/>
        <end position="71"/>
    </location>
</feature>
<sequence length="162" mass="17902">MAIDEIPPPPYEANRGWQPDLFPLERISQATVATTNPTHSRQSGLRGRTKYQMLGCLSILFMVTLIALISWSVSVSTSAGPAHPASSLPTSSTNPVQYHSKFKREGQELVETMKGPGLLAFSVVMLATCLALSAFLCVMRTQDLLEGQLKPDRLRWDLEQEE</sequence>
<proteinExistence type="predicted"/>
<evidence type="ECO:0000256" key="1">
    <source>
        <dbReference type="SAM" id="Phobius"/>
    </source>
</evidence>
<dbReference type="AlphaFoldDB" id="A0A9Q0AR93"/>
<reference evidence="2" key="1">
    <citation type="submission" date="2021-03" db="EMBL/GenBank/DDBJ databases">
        <title>Revisited historic fungal species revealed as producer of novel bioactive compounds through whole genome sequencing and comparative genomics.</title>
        <authorList>
            <person name="Vignolle G.A."/>
            <person name="Hochenegger N."/>
            <person name="Mach R.L."/>
            <person name="Mach-Aigner A.R."/>
            <person name="Javad Rahimi M."/>
            <person name="Salim K.A."/>
            <person name="Chan C.M."/>
            <person name="Lim L.B.L."/>
            <person name="Cai F."/>
            <person name="Druzhinina I.S."/>
            <person name="U'Ren J.M."/>
            <person name="Derntl C."/>
        </authorList>
    </citation>
    <scope>NUCLEOTIDE SEQUENCE</scope>
    <source>
        <strain evidence="2">TUCIM 5799</strain>
    </source>
</reference>
<gene>
    <name evidence="2" type="ORF">JX265_006118</name>
</gene>
<keyword evidence="1" id="KW-0472">Membrane</keyword>
<organism evidence="2 3">
    <name type="scientific">Neoarthrinium moseri</name>
    <dbReference type="NCBI Taxonomy" id="1658444"/>
    <lineage>
        <taxon>Eukaryota</taxon>
        <taxon>Fungi</taxon>
        <taxon>Dikarya</taxon>
        <taxon>Ascomycota</taxon>
        <taxon>Pezizomycotina</taxon>
        <taxon>Sordariomycetes</taxon>
        <taxon>Xylariomycetidae</taxon>
        <taxon>Amphisphaeriales</taxon>
        <taxon>Apiosporaceae</taxon>
        <taxon>Neoarthrinium</taxon>
    </lineage>
</organism>
<keyword evidence="1" id="KW-0812">Transmembrane</keyword>
<name>A0A9Q0AR93_9PEZI</name>